<evidence type="ECO:0000313" key="1">
    <source>
        <dbReference type="EMBL" id="TVZ71040.1"/>
    </source>
</evidence>
<dbReference type="EMBL" id="VISQ01000001">
    <property type="protein sequence ID" value="TVZ71040.1"/>
    <property type="molecule type" value="Genomic_DNA"/>
</dbReference>
<reference evidence="1" key="1">
    <citation type="submission" date="2019-06" db="EMBL/GenBank/DDBJ databases">
        <authorList>
            <person name="Deangelis K."/>
            <person name="Huntemann M."/>
            <person name="Clum A."/>
            <person name="Pillay M."/>
            <person name="Palaniappan K."/>
            <person name="Varghese N."/>
            <person name="Mikhailova N."/>
            <person name="Stamatis D."/>
            <person name="Reddy T."/>
            <person name="Daum C."/>
            <person name="Shapiro N."/>
            <person name="Ivanova N."/>
            <person name="Kyrpides N."/>
            <person name="Woyke T."/>
        </authorList>
    </citation>
    <scope>NUCLEOTIDE SEQUENCE [LARGE SCALE GENOMIC DNA]</scope>
    <source>
        <strain evidence="1">128R</strain>
    </source>
</reference>
<comment type="caution">
    <text evidence="1">The sequence shown here is derived from an EMBL/GenBank/DDBJ whole genome shotgun (WGS) entry which is preliminary data.</text>
</comment>
<proteinExistence type="predicted"/>
<accession>A0A542BS92</accession>
<protein>
    <submittedName>
        <fullName evidence="1">Uncharacterized protein</fullName>
    </submittedName>
</protein>
<reference evidence="1" key="2">
    <citation type="submission" date="2019-08" db="EMBL/GenBank/DDBJ databases">
        <title>Investigation of anaerobic lignin degradation for improved lignocellulosic biofuels.</title>
        <authorList>
            <person name="Deangelis K.PhD."/>
        </authorList>
    </citation>
    <scope>NUCLEOTIDE SEQUENCE [LARGE SCALE GENOMIC DNA]</scope>
    <source>
        <strain evidence="1">128R</strain>
    </source>
</reference>
<sequence length="83" mass="8940">MPPHPNPLPVGEGAVSPCFVGSKEVITAYSVDPLSKIHLPFDTSFAEGKFITPSWYPRSLNQINHGIFSPLDRSPLPVGRGLG</sequence>
<name>A0A542BS92_SERFO</name>
<dbReference type="AlphaFoldDB" id="A0A542BS92"/>
<gene>
    <name evidence="1" type="ORF">FHU10_3646</name>
</gene>
<organism evidence="1">
    <name type="scientific">Serratia fonticola</name>
    <dbReference type="NCBI Taxonomy" id="47917"/>
    <lineage>
        <taxon>Bacteria</taxon>
        <taxon>Pseudomonadati</taxon>
        <taxon>Pseudomonadota</taxon>
        <taxon>Gammaproteobacteria</taxon>
        <taxon>Enterobacterales</taxon>
        <taxon>Yersiniaceae</taxon>
        <taxon>Serratia</taxon>
    </lineage>
</organism>